<dbReference type="PANTHER" id="PTHR34533">
    <property type="entry name" value="TRANSMEMBRANE PROTEIN CCDC163"/>
    <property type="match status" value="1"/>
</dbReference>
<evidence type="ECO:0000313" key="2">
    <source>
        <dbReference type="EMBL" id="CAI9598962.1"/>
    </source>
</evidence>
<gene>
    <name evidence="2" type="ORF">SPARVUS_LOCUS12521140</name>
</gene>
<dbReference type="Proteomes" id="UP001162483">
    <property type="component" value="Unassembled WGS sequence"/>
</dbReference>
<organism evidence="2 3">
    <name type="scientific">Staurois parvus</name>
    <dbReference type="NCBI Taxonomy" id="386267"/>
    <lineage>
        <taxon>Eukaryota</taxon>
        <taxon>Metazoa</taxon>
        <taxon>Chordata</taxon>
        <taxon>Craniata</taxon>
        <taxon>Vertebrata</taxon>
        <taxon>Euteleostomi</taxon>
        <taxon>Amphibia</taxon>
        <taxon>Batrachia</taxon>
        <taxon>Anura</taxon>
        <taxon>Neobatrachia</taxon>
        <taxon>Ranoidea</taxon>
        <taxon>Ranidae</taxon>
        <taxon>Staurois</taxon>
    </lineage>
</organism>
<name>A0ABN9FPI8_9NEOB</name>
<evidence type="ECO:0000313" key="3">
    <source>
        <dbReference type="Proteomes" id="UP001162483"/>
    </source>
</evidence>
<feature type="region of interest" description="Disordered" evidence="1">
    <location>
        <begin position="139"/>
        <end position="233"/>
    </location>
</feature>
<dbReference type="EMBL" id="CATNWA010017227">
    <property type="protein sequence ID" value="CAI9598962.1"/>
    <property type="molecule type" value="Genomic_DNA"/>
</dbReference>
<dbReference type="InterPro" id="IPR039284">
    <property type="entry name" value="CCDC159/163"/>
</dbReference>
<accession>A0ABN9FPI8</accession>
<evidence type="ECO:0000256" key="1">
    <source>
        <dbReference type="SAM" id="MobiDB-lite"/>
    </source>
</evidence>
<protein>
    <submittedName>
        <fullName evidence="2">Uncharacterized protein</fullName>
    </submittedName>
</protein>
<dbReference type="PANTHER" id="PTHR34533:SF3">
    <property type="entry name" value="BICD FAMILY-LIKE CARGO ADAPTER 2"/>
    <property type="match status" value="1"/>
</dbReference>
<sequence>MSCELRHLQDVVRETLRVSSPSLRSTTSILHEVNENKRLIWKEYESLRRDTDYLHQRLRRQEDDILRQISEGQELKRAQERNACALEGLLSTNQMQTQELSRTRLDAQSVQRDLLQIRSAIGDLKEEVRILEGKISVRPPKADRAGRPRSARKPISKSPSLSSLEDAQSQLSLADISSEDTSYSLGVPTVSRGSRERSSRSQKTHSDLSNSNPSDDDLDDLSDSPPELNFSDL</sequence>
<keyword evidence="3" id="KW-1185">Reference proteome</keyword>
<reference evidence="2" key="1">
    <citation type="submission" date="2023-05" db="EMBL/GenBank/DDBJ databases">
        <authorList>
            <person name="Stuckert A."/>
        </authorList>
    </citation>
    <scope>NUCLEOTIDE SEQUENCE</scope>
</reference>
<comment type="caution">
    <text evidence="2">The sequence shown here is derived from an EMBL/GenBank/DDBJ whole genome shotgun (WGS) entry which is preliminary data.</text>
</comment>
<proteinExistence type="predicted"/>